<evidence type="ECO:0008006" key="4">
    <source>
        <dbReference type="Google" id="ProtNLM"/>
    </source>
</evidence>
<dbReference type="Proteomes" id="UP000295636">
    <property type="component" value="Unassembled WGS sequence"/>
</dbReference>
<feature type="compositionally biased region" description="Basic and acidic residues" evidence="1">
    <location>
        <begin position="1"/>
        <end position="11"/>
    </location>
</feature>
<comment type="caution">
    <text evidence="2">The sequence shown here is derived from an EMBL/GenBank/DDBJ whole genome shotgun (WGS) entry which is preliminary data.</text>
</comment>
<dbReference type="OrthoDB" id="2990595at2"/>
<accession>A0A4R5KRP3</accession>
<evidence type="ECO:0000313" key="2">
    <source>
        <dbReference type="EMBL" id="TDF97668.1"/>
    </source>
</evidence>
<evidence type="ECO:0000256" key="1">
    <source>
        <dbReference type="SAM" id="MobiDB-lite"/>
    </source>
</evidence>
<organism evidence="2 3">
    <name type="scientific">Paenibacillus piri</name>
    <dbReference type="NCBI Taxonomy" id="2547395"/>
    <lineage>
        <taxon>Bacteria</taxon>
        <taxon>Bacillati</taxon>
        <taxon>Bacillota</taxon>
        <taxon>Bacilli</taxon>
        <taxon>Bacillales</taxon>
        <taxon>Paenibacillaceae</taxon>
        <taxon>Paenibacillus</taxon>
    </lineage>
</organism>
<dbReference type="RefSeq" id="WP_133228957.1">
    <property type="nucleotide sequence ID" value="NZ_SMRT01000005.1"/>
</dbReference>
<feature type="compositionally biased region" description="Basic and acidic residues" evidence="1">
    <location>
        <begin position="24"/>
        <end position="43"/>
    </location>
</feature>
<feature type="compositionally biased region" description="Low complexity" evidence="1">
    <location>
        <begin position="60"/>
        <end position="69"/>
    </location>
</feature>
<dbReference type="InterPro" id="IPR025716">
    <property type="entry name" value="Post-transcriptional_regulator"/>
</dbReference>
<dbReference type="EMBL" id="SMRT01000005">
    <property type="protein sequence ID" value="TDF97668.1"/>
    <property type="molecule type" value="Genomic_DNA"/>
</dbReference>
<protein>
    <recommendedName>
        <fullName evidence="4">Post-transcriptional regulator</fullName>
    </recommendedName>
</protein>
<sequence length="181" mass="20289">MDYDNRKKDATEDAEQSRAPASAEHTDNDAAKHEHGPEFAERADVDEDEAVSGHYIEQSAAALDAPAYDAHTEAVPPGAEEPASSRDRPEDEEEAEAATEKLTEAELNVVIESICNSKAEEFHLLGYEHVTGKEVWECVNDKYRKTGVPLLHQVVNDILSLKATRFMHWMTMSMYKENPFQ</sequence>
<keyword evidence="3" id="KW-1185">Reference proteome</keyword>
<dbReference type="AlphaFoldDB" id="A0A4R5KRP3"/>
<feature type="region of interest" description="Disordered" evidence="1">
    <location>
        <begin position="1"/>
        <end position="100"/>
    </location>
</feature>
<dbReference type="Pfam" id="PF13797">
    <property type="entry name" value="Post_transc_reg"/>
    <property type="match status" value="1"/>
</dbReference>
<name>A0A4R5KRP3_9BACL</name>
<proteinExistence type="predicted"/>
<gene>
    <name evidence="2" type="ORF">E1757_13795</name>
</gene>
<reference evidence="2 3" key="1">
    <citation type="submission" date="2019-03" db="EMBL/GenBank/DDBJ databases">
        <title>This is whole genome sequence of Paenibacillus sp MS74 strain.</title>
        <authorList>
            <person name="Trinh H.N."/>
        </authorList>
    </citation>
    <scope>NUCLEOTIDE SEQUENCE [LARGE SCALE GENOMIC DNA]</scope>
    <source>
        <strain evidence="2 3">MS74</strain>
    </source>
</reference>
<evidence type="ECO:0000313" key="3">
    <source>
        <dbReference type="Proteomes" id="UP000295636"/>
    </source>
</evidence>